<comment type="catalytic activity">
    <reaction evidence="5">
        <text>[protein]-C-terminal S-[(2E,6E)-farnesyl]-L-cysteine + S-adenosyl-L-methionine = [protein]-C-terminal S-[(2E,6E)-farnesyl]-L-cysteine methyl ester + S-adenosyl-L-homocysteine</text>
        <dbReference type="Rhea" id="RHEA:21672"/>
        <dbReference type="Rhea" id="RHEA-COMP:12125"/>
        <dbReference type="Rhea" id="RHEA-COMP:12126"/>
        <dbReference type="ChEBI" id="CHEBI:57856"/>
        <dbReference type="ChEBI" id="CHEBI:59789"/>
        <dbReference type="ChEBI" id="CHEBI:90510"/>
        <dbReference type="ChEBI" id="CHEBI:90511"/>
        <dbReference type="EC" id="2.1.1.100"/>
    </reaction>
</comment>
<feature type="transmembrane region" description="Helical" evidence="5">
    <location>
        <begin position="190"/>
        <end position="210"/>
    </location>
</feature>
<dbReference type="GO" id="GO:0032259">
    <property type="term" value="P:methylation"/>
    <property type="evidence" value="ECO:0007669"/>
    <property type="project" value="UniProtKB-KW"/>
</dbReference>
<sequence>MALTSLNPASLALSGFFLLATYLTYRCWSPPNPNPSGPDESLPEDRLGVGHGGIQIKLFTTLSLWVLHILVTISYPSPAAILCPNPSNLSTTLFTWSPYTIAVLSGILIAAPVRLLAFKQLGENFTFRLAKPKALVKTGLYAYVQHPSYPSNWLILTSNFALLLRLDGIVGCILPNCVVRWGMWSGGFRLWPVLLVLMGVLGLVGVGIRVRDEETMLKKEFGKEWEEYHRKTKRFIPGIF</sequence>
<keyword evidence="2 5" id="KW-0812">Transmembrane</keyword>
<gene>
    <name evidence="6" type="ORF">L207DRAFT_554152</name>
</gene>
<keyword evidence="5" id="KW-0949">S-adenosyl-L-methionine</keyword>
<dbReference type="OrthoDB" id="422086at2759"/>
<dbReference type="AlphaFoldDB" id="A0A2J6RNW3"/>
<feature type="transmembrane region" description="Helical" evidence="5">
    <location>
        <begin position="56"/>
        <end position="76"/>
    </location>
</feature>
<dbReference type="Pfam" id="PF04140">
    <property type="entry name" value="ICMT"/>
    <property type="match status" value="1"/>
</dbReference>
<keyword evidence="5" id="KW-0489">Methyltransferase</keyword>
<feature type="transmembrane region" description="Helical" evidence="5">
    <location>
        <begin position="162"/>
        <end position="184"/>
    </location>
</feature>
<comment type="subcellular location">
    <subcellularLocation>
        <location evidence="5">Endoplasmic reticulum membrane</location>
        <topology evidence="5">Multi-pass membrane protein</topology>
    </subcellularLocation>
    <subcellularLocation>
        <location evidence="1">Membrane</location>
        <topology evidence="1">Multi-pass membrane protein</topology>
    </subcellularLocation>
</comment>
<evidence type="ECO:0000313" key="6">
    <source>
        <dbReference type="EMBL" id="PMD40205.1"/>
    </source>
</evidence>
<feature type="transmembrane region" description="Helical" evidence="5">
    <location>
        <begin position="96"/>
        <end position="118"/>
    </location>
</feature>
<accession>A0A2J6RNW3</accession>
<dbReference type="PANTHER" id="PTHR12714:SF9">
    <property type="entry name" value="PROTEIN-S-ISOPRENYLCYSTEINE O-METHYLTRANSFERASE"/>
    <property type="match status" value="1"/>
</dbReference>
<dbReference type="GO" id="GO:0004671">
    <property type="term" value="F:protein C-terminal S-isoprenylcysteine carboxyl O-methyltransferase activity"/>
    <property type="evidence" value="ECO:0007669"/>
    <property type="project" value="UniProtKB-EC"/>
</dbReference>
<dbReference type="PANTHER" id="PTHR12714">
    <property type="entry name" value="PROTEIN-S ISOPRENYLCYSTEINE O-METHYLTRANSFERASE"/>
    <property type="match status" value="1"/>
</dbReference>
<dbReference type="EC" id="2.1.1.100" evidence="5"/>
<proteinExistence type="inferred from homology"/>
<evidence type="ECO:0000256" key="1">
    <source>
        <dbReference type="ARBA" id="ARBA00004141"/>
    </source>
</evidence>
<keyword evidence="5" id="KW-0808">Transferase</keyword>
<dbReference type="Proteomes" id="UP000235786">
    <property type="component" value="Unassembled WGS sequence"/>
</dbReference>
<dbReference type="STRING" id="1149755.A0A2J6RNW3"/>
<dbReference type="InterPro" id="IPR007269">
    <property type="entry name" value="ICMT_MeTrfase"/>
</dbReference>
<keyword evidence="4 5" id="KW-0472">Membrane</keyword>
<organism evidence="6 7">
    <name type="scientific">Hyaloscypha variabilis (strain UAMH 11265 / GT02V1 / F)</name>
    <name type="common">Meliniomyces variabilis</name>
    <dbReference type="NCBI Taxonomy" id="1149755"/>
    <lineage>
        <taxon>Eukaryota</taxon>
        <taxon>Fungi</taxon>
        <taxon>Dikarya</taxon>
        <taxon>Ascomycota</taxon>
        <taxon>Pezizomycotina</taxon>
        <taxon>Leotiomycetes</taxon>
        <taxon>Helotiales</taxon>
        <taxon>Hyaloscyphaceae</taxon>
        <taxon>Hyaloscypha</taxon>
        <taxon>Hyaloscypha variabilis</taxon>
    </lineage>
</organism>
<keyword evidence="7" id="KW-1185">Reference proteome</keyword>
<dbReference type="EMBL" id="KZ613945">
    <property type="protein sequence ID" value="PMD40205.1"/>
    <property type="molecule type" value="Genomic_DNA"/>
</dbReference>
<evidence type="ECO:0000256" key="5">
    <source>
        <dbReference type="RuleBase" id="RU362022"/>
    </source>
</evidence>
<comment type="similarity">
    <text evidence="5">Belongs to the class VI-like SAM-binding methyltransferase superfamily. Isoprenylcysteine carboxyl methyltransferase family.</text>
</comment>
<evidence type="ECO:0000256" key="2">
    <source>
        <dbReference type="ARBA" id="ARBA00022692"/>
    </source>
</evidence>
<evidence type="ECO:0000256" key="4">
    <source>
        <dbReference type="ARBA" id="ARBA00023136"/>
    </source>
</evidence>
<keyword evidence="5" id="KW-0256">Endoplasmic reticulum</keyword>
<dbReference type="GO" id="GO:0005789">
    <property type="term" value="C:endoplasmic reticulum membrane"/>
    <property type="evidence" value="ECO:0007669"/>
    <property type="project" value="UniProtKB-SubCell"/>
</dbReference>
<name>A0A2J6RNW3_HYAVF</name>
<dbReference type="Gene3D" id="1.20.120.1630">
    <property type="match status" value="1"/>
</dbReference>
<keyword evidence="3 5" id="KW-1133">Transmembrane helix</keyword>
<evidence type="ECO:0000313" key="7">
    <source>
        <dbReference type="Proteomes" id="UP000235786"/>
    </source>
</evidence>
<protein>
    <recommendedName>
        <fullName evidence="5">Protein-S-isoprenylcysteine O-methyltransferase</fullName>
        <ecNumber evidence="5">2.1.1.100</ecNumber>
    </recommendedName>
</protein>
<evidence type="ECO:0000256" key="3">
    <source>
        <dbReference type="ARBA" id="ARBA00022989"/>
    </source>
</evidence>
<reference evidence="6 7" key="1">
    <citation type="submission" date="2016-04" db="EMBL/GenBank/DDBJ databases">
        <title>A degradative enzymes factory behind the ericoid mycorrhizal symbiosis.</title>
        <authorList>
            <consortium name="DOE Joint Genome Institute"/>
            <person name="Martino E."/>
            <person name="Morin E."/>
            <person name="Grelet G."/>
            <person name="Kuo A."/>
            <person name="Kohler A."/>
            <person name="Daghino S."/>
            <person name="Barry K."/>
            <person name="Choi C."/>
            <person name="Cichocki N."/>
            <person name="Clum A."/>
            <person name="Copeland A."/>
            <person name="Hainaut M."/>
            <person name="Haridas S."/>
            <person name="Labutti K."/>
            <person name="Lindquist E."/>
            <person name="Lipzen A."/>
            <person name="Khouja H.-R."/>
            <person name="Murat C."/>
            <person name="Ohm R."/>
            <person name="Olson A."/>
            <person name="Spatafora J."/>
            <person name="Veneault-Fourrey C."/>
            <person name="Henrissat B."/>
            <person name="Grigoriev I."/>
            <person name="Martin F."/>
            <person name="Perotto S."/>
        </authorList>
    </citation>
    <scope>NUCLEOTIDE SEQUENCE [LARGE SCALE GENOMIC DNA]</scope>
    <source>
        <strain evidence="6 7">F</strain>
    </source>
</reference>